<reference evidence="4" key="1">
    <citation type="submission" date="2019-09" db="EMBL/GenBank/DDBJ databases">
        <title>Whole genome sequencing of Microbacterium maritypicum.</title>
        <authorList>
            <person name="Lenchi N."/>
        </authorList>
    </citation>
    <scope>NUCLEOTIDE SEQUENCE [LARGE SCALE GENOMIC DNA]</scope>
    <source>
        <strain evidence="4">G1</strain>
    </source>
</reference>
<keyword evidence="2" id="KW-0812">Transmembrane</keyword>
<comment type="caution">
    <text evidence="3">The sequence shown here is derived from an EMBL/GenBank/DDBJ whole genome shotgun (WGS) entry which is preliminary data.</text>
</comment>
<evidence type="ECO:0000313" key="4">
    <source>
        <dbReference type="Proteomes" id="UP000478836"/>
    </source>
</evidence>
<keyword evidence="2" id="KW-0472">Membrane</keyword>
<evidence type="ECO:0000256" key="2">
    <source>
        <dbReference type="SAM" id="Phobius"/>
    </source>
</evidence>
<feature type="transmembrane region" description="Helical" evidence="2">
    <location>
        <begin position="107"/>
        <end position="128"/>
    </location>
</feature>
<evidence type="ECO:0000313" key="3">
    <source>
        <dbReference type="EMBL" id="KAB1862199.1"/>
    </source>
</evidence>
<keyword evidence="2" id="KW-1133">Transmembrane helix</keyword>
<evidence type="ECO:0000256" key="1">
    <source>
        <dbReference type="SAM" id="MobiDB-lite"/>
    </source>
</evidence>
<dbReference type="Proteomes" id="UP000478836">
    <property type="component" value="Unassembled WGS sequence"/>
</dbReference>
<feature type="compositionally biased region" description="Polar residues" evidence="1">
    <location>
        <begin position="40"/>
        <end position="54"/>
    </location>
</feature>
<feature type="region of interest" description="Disordered" evidence="1">
    <location>
        <begin position="352"/>
        <end position="378"/>
    </location>
</feature>
<gene>
    <name evidence="3" type="ORF">F6A08_14270</name>
</gene>
<name>A0ABQ6V417_9MICO</name>
<organism evidence="3 4">
    <name type="scientific">Microbacterium algeriense</name>
    <dbReference type="NCBI Taxonomy" id="2615184"/>
    <lineage>
        <taxon>Bacteria</taxon>
        <taxon>Bacillati</taxon>
        <taxon>Actinomycetota</taxon>
        <taxon>Actinomycetes</taxon>
        <taxon>Micrococcales</taxon>
        <taxon>Microbacteriaceae</taxon>
        <taxon>Microbacterium</taxon>
    </lineage>
</organism>
<protein>
    <submittedName>
        <fullName evidence="3">Uncharacterized protein</fullName>
    </submittedName>
</protein>
<sequence>MPAGTEPEELRALQRKAYGPHGGALTDIEARRLRELEQAGRSTTPPVEDASSSARPEPTSEPHSTVAEERSSGGGADAAGPLREAEPGAPSVDEQSETPVRSLRRHAAAVVTAALLLAAGTGAGWALFAPRVDGIPLTEDQQQRRAELSADAFDQGSVRAIAERDGALAWYATQDGGDIHCLILDLDEQSQTDCLPSDEIERGLTASLALPPGDEAEEGGVLYATMLLSTTGEPMVGIQRWTSTSMLSWQFEGEELARAESLVAQGYQLGVSIVGTFRGAPVWVADRVSEQGSTLRCLVVDAADAGLMECEPLETAVSNGLRTEVLDTDPDQAAVLELKFTTQQTPYLTITAPPPGPPASVVVQAPPGDPIEVSTPDR</sequence>
<feature type="compositionally biased region" description="Basic and acidic residues" evidence="1">
    <location>
        <begin position="28"/>
        <end position="38"/>
    </location>
</feature>
<dbReference type="RefSeq" id="WP_151459809.1">
    <property type="nucleotide sequence ID" value="NZ_WAAO01000003.1"/>
</dbReference>
<proteinExistence type="predicted"/>
<keyword evidence="4" id="KW-1185">Reference proteome</keyword>
<feature type="region of interest" description="Disordered" evidence="1">
    <location>
        <begin position="1"/>
        <end position="100"/>
    </location>
</feature>
<dbReference type="EMBL" id="WAAO01000003">
    <property type="protein sequence ID" value="KAB1862199.1"/>
    <property type="molecule type" value="Genomic_DNA"/>
</dbReference>
<dbReference type="GeneID" id="77477631"/>
<accession>A0ABQ6V417</accession>